<keyword evidence="2" id="KW-1185">Reference proteome</keyword>
<accession>A0A3D8P2X6</accession>
<evidence type="ECO:0000313" key="2">
    <source>
        <dbReference type="Proteomes" id="UP000256329"/>
    </source>
</evidence>
<evidence type="ECO:0000313" key="1">
    <source>
        <dbReference type="EMBL" id="RDV80413.1"/>
    </source>
</evidence>
<proteinExistence type="predicted"/>
<sequence length="88" mass="9683">MAAGRPVALGELLGGLRAQGELLEGLEPEVRERLDPTPLSGLGEKRSCWCGERAAVAVRPRGRERYLCAAHFAEVVGRYRLWLGLRRG</sequence>
<dbReference type="RefSeq" id="WP_134643016.1">
    <property type="nucleotide sequence ID" value="NZ_QSLN01000041.1"/>
</dbReference>
<reference evidence="1 2" key="1">
    <citation type="submission" date="2018-08" db="EMBL/GenBank/DDBJ databases">
        <title>Form III RuBisCO-mediated autotrophy in Thermodesulfobium bacteria.</title>
        <authorList>
            <person name="Toshchakov S.V."/>
            <person name="Kublanov I.V."/>
            <person name="Frolov E."/>
            <person name="Bonch-Osmolovskaya E.A."/>
            <person name="Tourova T.P."/>
            <person name="Chernych N.A."/>
            <person name="Lebedinsky A.V."/>
        </authorList>
    </citation>
    <scope>NUCLEOTIDE SEQUENCE [LARGE SCALE GENOMIC DNA]</scope>
    <source>
        <strain evidence="1 2">SR</strain>
    </source>
</reference>
<dbReference type="AlphaFoldDB" id="A0A3D8P2X6"/>
<name>A0A3D8P2X6_9THEO</name>
<gene>
    <name evidence="1" type="ORF">DXX99_10930</name>
</gene>
<dbReference type="Proteomes" id="UP000256329">
    <property type="component" value="Unassembled WGS sequence"/>
</dbReference>
<comment type="caution">
    <text evidence="1">The sequence shown here is derived from an EMBL/GenBank/DDBJ whole genome shotgun (WGS) entry which is preliminary data.</text>
</comment>
<dbReference type="EMBL" id="QSLN01000041">
    <property type="protein sequence ID" value="RDV80413.1"/>
    <property type="molecule type" value="Genomic_DNA"/>
</dbReference>
<organism evidence="1 2">
    <name type="scientific">Ammonifex thiophilus</name>
    <dbReference type="NCBI Taxonomy" id="444093"/>
    <lineage>
        <taxon>Bacteria</taxon>
        <taxon>Bacillati</taxon>
        <taxon>Bacillota</taxon>
        <taxon>Clostridia</taxon>
        <taxon>Thermoanaerobacterales</taxon>
        <taxon>Thermoanaerobacteraceae</taxon>
        <taxon>Ammonifex</taxon>
    </lineage>
</organism>
<protein>
    <submittedName>
        <fullName evidence="1">Uncharacterized protein</fullName>
    </submittedName>
</protein>
<feature type="non-terminal residue" evidence="1">
    <location>
        <position position="88"/>
    </location>
</feature>